<dbReference type="AlphaFoldDB" id="A0A139AZT7"/>
<feature type="region of interest" description="Disordered" evidence="6">
    <location>
        <begin position="662"/>
        <end position="691"/>
    </location>
</feature>
<dbReference type="Gene3D" id="3.90.1490.10">
    <property type="entry name" value="putative n-type atp pyrophosphatase, domain 2"/>
    <property type="match status" value="1"/>
</dbReference>
<dbReference type="InterPro" id="IPR014729">
    <property type="entry name" value="Rossmann-like_a/b/a_fold"/>
</dbReference>
<dbReference type="SUPFAM" id="SSF55298">
    <property type="entry name" value="YjgF-like"/>
    <property type="match status" value="2"/>
</dbReference>
<dbReference type="OrthoDB" id="686384at2759"/>
<proteinExistence type="predicted"/>
<dbReference type="GO" id="GO:0017183">
    <property type="term" value="P:protein histidyl modification to diphthamide"/>
    <property type="evidence" value="ECO:0007669"/>
    <property type="project" value="TreeGrafter"/>
</dbReference>
<dbReference type="Pfam" id="PF01902">
    <property type="entry name" value="Diphthami_syn_2"/>
    <property type="match status" value="1"/>
</dbReference>
<accession>A0A139AZT7</accession>
<organism evidence="8 9">
    <name type="scientific">Gonapodya prolifera (strain JEL478)</name>
    <name type="common">Monoblepharis prolifera</name>
    <dbReference type="NCBI Taxonomy" id="1344416"/>
    <lineage>
        <taxon>Eukaryota</taxon>
        <taxon>Fungi</taxon>
        <taxon>Fungi incertae sedis</taxon>
        <taxon>Chytridiomycota</taxon>
        <taxon>Chytridiomycota incertae sedis</taxon>
        <taxon>Monoblepharidomycetes</taxon>
        <taxon>Monoblepharidales</taxon>
        <taxon>Gonapodyaceae</taxon>
        <taxon>Gonapodya</taxon>
    </lineage>
</organism>
<evidence type="ECO:0000313" key="8">
    <source>
        <dbReference type="EMBL" id="KXS22258.1"/>
    </source>
</evidence>
<dbReference type="Gene3D" id="3.30.1330.40">
    <property type="entry name" value="RutC-like"/>
    <property type="match status" value="2"/>
</dbReference>
<dbReference type="InterPro" id="IPR030662">
    <property type="entry name" value="DPH6/MJ0570"/>
</dbReference>
<evidence type="ECO:0000259" key="7">
    <source>
        <dbReference type="Pfam" id="PF01902"/>
    </source>
</evidence>
<gene>
    <name evidence="8" type="ORF">M427DRAFT_168149</name>
</gene>
<dbReference type="Pfam" id="PF01042">
    <property type="entry name" value="Ribonuc_L-PSP"/>
    <property type="match status" value="1"/>
</dbReference>
<name>A0A139AZT7_GONPJ</name>
<dbReference type="CDD" id="cd01994">
    <property type="entry name" value="AANH_PF0828-like"/>
    <property type="match status" value="1"/>
</dbReference>
<dbReference type="GO" id="GO:0016787">
    <property type="term" value="F:hydrolase activity"/>
    <property type="evidence" value="ECO:0007669"/>
    <property type="project" value="UniProtKB-KW"/>
</dbReference>
<evidence type="ECO:0000256" key="1">
    <source>
        <dbReference type="ARBA" id="ARBA00012089"/>
    </source>
</evidence>
<dbReference type="Gene3D" id="3.40.50.620">
    <property type="entry name" value="HUPs"/>
    <property type="match status" value="1"/>
</dbReference>
<feature type="domain" description="Diphthamide synthase" evidence="7">
    <location>
        <begin position="179"/>
        <end position="315"/>
    </location>
</feature>
<evidence type="ECO:0000313" key="9">
    <source>
        <dbReference type="Proteomes" id="UP000070544"/>
    </source>
</evidence>
<dbReference type="InterPro" id="IPR006175">
    <property type="entry name" value="YjgF/YER057c/UK114"/>
</dbReference>
<dbReference type="GO" id="GO:0017178">
    <property type="term" value="F:diphthine-ammonia ligase activity"/>
    <property type="evidence" value="ECO:0007669"/>
    <property type="project" value="UniProtKB-EC"/>
</dbReference>
<dbReference type="Proteomes" id="UP000070544">
    <property type="component" value="Unassembled WGS sequence"/>
</dbReference>
<evidence type="ECO:0000256" key="5">
    <source>
        <dbReference type="ARBA" id="ARBA00048108"/>
    </source>
</evidence>
<dbReference type="SUPFAM" id="SSF52402">
    <property type="entry name" value="Adenine nucleotide alpha hydrolases-like"/>
    <property type="match status" value="1"/>
</dbReference>
<evidence type="ECO:0000256" key="4">
    <source>
        <dbReference type="ARBA" id="ARBA00031552"/>
    </source>
</evidence>
<evidence type="ECO:0000256" key="2">
    <source>
        <dbReference type="ARBA" id="ARBA00018426"/>
    </source>
</evidence>
<reference evidence="8 9" key="1">
    <citation type="journal article" date="2015" name="Genome Biol. Evol.">
        <title>Phylogenomic analyses indicate that early fungi evolved digesting cell walls of algal ancestors of land plants.</title>
        <authorList>
            <person name="Chang Y."/>
            <person name="Wang S."/>
            <person name="Sekimoto S."/>
            <person name="Aerts A.L."/>
            <person name="Choi C."/>
            <person name="Clum A."/>
            <person name="LaButti K.M."/>
            <person name="Lindquist E.A."/>
            <person name="Yee Ngan C."/>
            <person name="Ohm R.A."/>
            <person name="Salamov A.A."/>
            <person name="Grigoriev I.V."/>
            <person name="Spatafora J.W."/>
            <person name="Berbee M.L."/>
        </authorList>
    </citation>
    <scope>NUCLEOTIDE SEQUENCE [LARGE SCALE GENOMIC DNA]</scope>
    <source>
        <strain evidence="8 9">JEL478</strain>
    </source>
</reference>
<dbReference type="OMA" id="HCRLAQS"/>
<dbReference type="PANTHER" id="PTHR12196">
    <property type="entry name" value="DOMAIN OF UNKNOWN FUNCTION 71 DUF71 -CONTAINING PROTEIN"/>
    <property type="match status" value="1"/>
</dbReference>
<dbReference type="EC" id="6.3.1.14" evidence="1"/>
<feature type="region of interest" description="Disordered" evidence="6">
    <location>
        <begin position="83"/>
        <end position="110"/>
    </location>
</feature>
<dbReference type="InterPro" id="IPR035959">
    <property type="entry name" value="RutC-like_sf"/>
</dbReference>
<comment type="catalytic activity">
    <reaction evidence="5">
        <text>diphthine-[translation elongation factor 2] + NH4(+) + ATP = diphthamide-[translation elongation factor 2] + AMP + diphosphate + H(+)</text>
        <dbReference type="Rhea" id="RHEA:19753"/>
        <dbReference type="Rhea" id="RHEA-COMP:10172"/>
        <dbReference type="Rhea" id="RHEA-COMP:10174"/>
        <dbReference type="ChEBI" id="CHEBI:15378"/>
        <dbReference type="ChEBI" id="CHEBI:16692"/>
        <dbReference type="ChEBI" id="CHEBI:28938"/>
        <dbReference type="ChEBI" id="CHEBI:30616"/>
        <dbReference type="ChEBI" id="CHEBI:33019"/>
        <dbReference type="ChEBI" id="CHEBI:82696"/>
        <dbReference type="ChEBI" id="CHEBI:456215"/>
        <dbReference type="EC" id="6.3.1.14"/>
    </reaction>
</comment>
<sequence length="691" mass="74829">MLMPLPTGETVLESRRSYHHCTWIPSANPPHFSLFSSFPHSNACHLPYPSGGKDSTLALLHTLALGHDVVALANLHPFDASDAGANGETDHLVSPDPDLAEEKEDQDHNGDLDSHMIQTVASEAVHLLARAADLPLYRRKTRGRAVCKTQDYVSPSPGARGVNVDEAVLAHDDAGIEVEIDEVEDLFQLLKSARDATRADAVCSGAILSNYQRVRVEEVCSRLNLTPIAPLWRRHAHDPALVLDELDAAGVDAVLVKVASMGLSRRFLGRTVSSLKPLLRRAAQLYQINPAGEGGEYETFTLDCPLFRKQRIELTRTATVPPDALDDPLLAPTAHLQIIEARLVDRDESSDDLGRLDALRNVAREVWDEVTAMWDGSSSDDAAATSGGVEGAAAEVAAGANSSALTREVPVVSETGDVVSAACVPATLFEAHERTDEIEEEVRRALGVLVAHLDLLKAPCSSVSLVHLYISSMSDFSRINAAYEKMWGVGPPARVTVQLPLQGGRVHMDATITVEGIMRDALHVQGISYWAPANIGPYSQAVATGPILYLAGQIPLVPHTMSLPTSCESPADLSSIQVHSRLALRNVAAVVDAMGGVLKDDAVGAVAWVANEDHLGSVRRDFEALMRDRPYPIPVIYLVAGALPRGAMAEWELVCINRRYQKTEKNEDEDEDEVSPAIVEESELGERTFRK</sequence>
<dbReference type="EMBL" id="KQ965731">
    <property type="protein sequence ID" value="KXS22258.1"/>
    <property type="molecule type" value="Genomic_DNA"/>
</dbReference>
<keyword evidence="9" id="KW-1185">Reference proteome</keyword>
<evidence type="ECO:0000256" key="6">
    <source>
        <dbReference type="SAM" id="MobiDB-lite"/>
    </source>
</evidence>
<dbReference type="CDD" id="cd06156">
    <property type="entry name" value="eu_AANH_C_2"/>
    <property type="match status" value="1"/>
</dbReference>
<dbReference type="PANTHER" id="PTHR12196:SF2">
    <property type="entry name" value="DIPHTHINE--AMMONIA LIGASE"/>
    <property type="match status" value="1"/>
</dbReference>
<protein>
    <recommendedName>
        <fullName evidence="2">Diphthine--ammonia ligase</fullName>
        <ecNumber evidence="1">6.3.1.14</ecNumber>
    </recommendedName>
    <alternativeName>
        <fullName evidence="3">Diphthamide synthase</fullName>
    </alternativeName>
    <alternativeName>
        <fullName evidence="4">Diphthamide synthetase</fullName>
    </alternativeName>
</protein>
<dbReference type="NCBIfam" id="TIGR00290">
    <property type="entry name" value="MJ0570_dom"/>
    <property type="match status" value="1"/>
</dbReference>
<dbReference type="STRING" id="1344416.A0A139AZT7"/>
<dbReference type="InterPro" id="IPR002761">
    <property type="entry name" value="Diphthami_syn_dom"/>
</dbReference>
<evidence type="ECO:0000256" key="3">
    <source>
        <dbReference type="ARBA" id="ARBA00029814"/>
    </source>
</evidence>
<keyword evidence="8" id="KW-0378">Hydrolase</keyword>